<dbReference type="InterPro" id="IPR029062">
    <property type="entry name" value="Class_I_gatase-like"/>
</dbReference>
<dbReference type="Proteomes" id="UP000252706">
    <property type="component" value="Unassembled WGS sequence"/>
</dbReference>
<comment type="caution">
    <text evidence="4">The sequence shown here is derived from an EMBL/GenBank/DDBJ whole genome shotgun (WGS) entry which is preliminary data.</text>
</comment>
<evidence type="ECO:0000313" key="5">
    <source>
        <dbReference type="Proteomes" id="UP000252706"/>
    </source>
</evidence>
<dbReference type="PANTHER" id="PTHR37464">
    <property type="entry name" value="BLL2463 PROTEIN"/>
    <property type="match status" value="1"/>
</dbReference>
<evidence type="ECO:0000259" key="2">
    <source>
        <dbReference type="Pfam" id="PF07584"/>
    </source>
</evidence>
<keyword evidence="1" id="KW-0812">Transmembrane</keyword>
<feature type="transmembrane region" description="Helical" evidence="1">
    <location>
        <begin position="6"/>
        <end position="28"/>
    </location>
</feature>
<dbReference type="SUPFAM" id="SSF52317">
    <property type="entry name" value="Class I glutamine amidotransferase-like"/>
    <property type="match status" value="1"/>
</dbReference>
<sequence length="917" mass="98548">MNLLSGIAFTTPWLLLGLVLLPILWFILRAVPPAPTHRRFPAVSLLLGLKDDESISDRTPWWLLALRLLALAAVIIGLAGPVLNPSRDQAGSGPLVVVLDASWAGATHWPDSTRQLDAELTKAGRLGRTVAVLQLTDPQPLVFQSAEAWRSRLPGLTPMPWAPSPDQVQTALADMQSIPESFDTLWFSDSLSFEGQSDLLSAFETRGTVKVFESGQPVVGLKPATFEDGAMQISAHRSAAASDQNITILAQGRDPAGTQRTLASVDLSFSATETDAQTALSLPTELRARITHFEIQGQTSAGATALTDDSLRRREIALIAGRENREGLELLSPLHYLTKVVTPSADIIDGSLLEVLPANPDVIALADVTNLTALETAETIAWVENGGLLLRFAGPRTANSDLGRETEDPLLPVRLRGGGRSVGGAMSWGEPKSLAPFPDTSPFYGLTIPDDVRVTTQVLAQPDPNLADRVIASLSDGTPLVTRKSLGLGQVVLFHITSDAESSTLPLSGLFVEMMDRLTVSSGTKSTPASVEGTVWSPMQVMDGFGTLMNADTLPGVDGPELLSGRIGPNLRPGLYGNEKRVLARNVMTKDTILEQATWPATIQVQRPSAQQEQPLGGALLSLSLILLCLDVIASLLLSGRLRNARVVAPVIALLLFTPQLKAQDASDFALEAAHELVLAHVLTGDQTVDEIALAGLRGLSDTLYFRTSIEPAAPIGVDIERDELAFFPLLYWPITPSQPVPSEAANAKLNAYLRSGGMILFDTQDAHYARFGGTSPNGQKLRQLAAPLNIPPLEPVPKDHVLTRTFYLLQDFPGRHISPDVWVEAAPADVEQIEGMPFRNLNDGVTPVVIGGNDWAGAWAVARNGTDMLPVGRGYAGERQRELAHRFGVNLIMHVLTGNYKSDQVHVPALLDRLGQ</sequence>
<keyword evidence="1" id="KW-1133">Transmembrane helix</keyword>
<feature type="domain" description="DUF4159" evidence="3">
    <location>
        <begin position="679"/>
        <end position="897"/>
    </location>
</feature>
<dbReference type="CDD" id="cd03143">
    <property type="entry name" value="A4_beta-galactosidase_middle_domain"/>
    <property type="match status" value="1"/>
</dbReference>
<keyword evidence="1" id="KW-0472">Membrane</keyword>
<dbReference type="InterPro" id="IPR025297">
    <property type="entry name" value="DUF4159"/>
</dbReference>
<name>A0A366WWN7_9RHOB</name>
<dbReference type="RefSeq" id="WP_113823615.1">
    <property type="nucleotide sequence ID" value="NZ_QOCE01000031.1"/>
</dbReference>
<dbReference type="PANTHER" id="PTHR37464:SF1">
    <property type="entry name" value="BLL2463 PROTEIN"/>
    <property type="match status" value="1"/>
</dbReference>
<dbReference type="Pfam" id="PF13709">
    <property type="entry name" value="DUF4159"/>
    <property type="match status" value="1"/>
</dbReference>
<feature type="domain" description="Aerotolerance regulator N-terminal" evidence="2">
    <location>
        <begin position="7"/>
        <end position="81"/>
    </location>
</feature>
<dbReference type="Gene3D" id="3.40.50.12140">
    <property type="entry name" value="Domain of unknown function DUF4159"/>
    <property type="match status" value="1"/>
</dbReference>
<dbReference type="OrthoDB" id="9773014at2"/>
<feature type="transmembrane region" description="Helical" evidence="1">
    <location>
        <begin position="61"/>
        <end position="83"/>
    </location>
</feature>
<gene>
    <name evidence="4" type="ORF">DS909_11575</name>
</gene>
<organism evidence="4 5">
    <name type="scientific">Phaeobacter gallaeciensis</name>
    <dbReference type="NCBI Taxonomy" id="60890"/>
    <lineage>
        <taxon>Bacteria</taxon>
        <taxon>Pseudomonadati</taxon>
        <taxon>Pseudomonadota</taxon>
        <taxon>Alphaproteobacteria</taxon>
        <taxon>Rhodobacterales</taxon>
        <taxon>Roseobacteraceae</taxon>
        <taxon>Phaeobacter</taxon>
    </lineage>
</organism>
<evidence type="ECO:0000256" key="1">
    <source>
        <dbReference type="SAM" id="Phobius"/>
    </source>
</evidence>
<dbReference type="EMBL" id="QOCE01000031">
    <property type="protein sequence ID" value="RBW54478.1"/>
    <property type="molecule type" value="Genomic_DNA"/>
</dbReference>
<dbReference type="InterPro" id="IPR011933">
    <property type="entry name" value="Double_TM_dom"/>
</dbReference>
<evidence type="ECO:0000313" key="4">
    <source>
        <dbReference type="EMBL" id="RBW54478.1"/>
    </source>
</evidence>
<dbReference type="AlphaFoldDB" id="A0A366WWN7"/>
<reference evidence="4 5" key="1">
    <citation type="submission" date="2018-07" db="EMBL/GenBank/DDBJ databases">
        <title>Modular assembly of carbohydrate-degrading microbial communities in the ocean.</title>
        <authorList>
            <person name="Enke T.N."/>
            <person name="Datta M.S."/>
            <person name="Schwartzman J.A."/>
            <person name="Cermak N."/>
            <person name="Schmitz D.A."/>
            <person name="Barrere J."/>
            <person name="Cordero O.X."/>
        </authorList>
    </citation>
    <scope>NUCLEOTIDE SEQUENCE [LARGE SCALE GENOMIC DNA]</scope>
    <source>
        <strain evidence="4 5">C3M10</strain>
    </source>
</reference>
<dbReference type="Gene3D" id="3.40.50.880">
    <property type="match status" value="1"/>
</dbReference>
<dbReference type="Pfam" id="PF07584">
    <property type="entry name" value="BatA"/>
    <property type="match status" value="1"/>
</dbReference>
<dbReference type="InterPro" id="IPR024163">
    <property type="entry name" value="Aerotolerance_reg_N"/>
</dbReference>
<proteinExistence type="predicted"/>
<evidence type="ECO:0000259" key="3">
    <source>
        <dbReference type="Pfam" id="PF13709"/>
    </source>
</evidence>
<dbReference type="NCBIfam" id="TIGR02226">
    <property type="entry name" value="two_anch"/>
    <property type="match status" value="1"/>
</dbReference>
<protein>
    <submittedName>
        <fullName evidence="4">LytTR family transcriptional regulator</fullName>
    </submittedName>
</protein>
<accession>A0A366WWN7</accession>